<dbReference type="InterPro" id="IPR036366">
    <property type="entry name" value="PGBDSf"/>
</dbReference>
<dbReference type="InterPro" id="IPR036365">
    <property type="entry name" value="PGBD-like_sf"/>
</dbReference>
<name>A0ABY4TB97_9ACTN</name>
<proteinExistence type="predicted"/>
<dbReference type="Gene3D" id="1.10.101.10">
    <property type="entry name" value="PGBD-like superfamily/PGBD"/>
    <property type="match status" value="2"/>
</dbReference>
<accession>A0ABY4TB97</accession>
<dbReference type="InterPro" id="IPR038765">
    <property type="entry name" value="Papain-like_cys_pep_sf"/>
</dbReference>
<dbReference type="Gene3D" id="3.90.1720.10">
    <property type="entry name" value="endopeptidase domain like (from Nostoc punctiforme)"/>
    <property type="match status" value="1"/>
</dbReference>
<dbReference type="NCBIfam" id="NF038080">
    <property type="entry name" value="PG_bind_siph"/>
    <property type="match status" value="2"/>
</dbReference>
<protein>
    <submittedName>
        <fullName evidence="2">Peptidoglycan-binding protein</fullName>
    </submittedName>
</protein>
<dbReference type="RefSeq" id="WP_029553500.1">
    <property type="nucleotide sequence ID" value="NZ_CP095474.1"/>
</dbReference>
<feature type="compositionally biased region" description="Low complexity" evidence="1">
    <location>
        <begin position="64"/>
        <end position="78"/>
    </location>
</feature>
<gene>
    <name evidence="2" type="ORF">MW084_10040</name>
</gene>
<organism evidence="2 3">
    <name type="scientific">Streptomyces sudanensis</name>
    <dbReference type="NCBI Taxonomy" id="436397"/>
    <lineage>
        <taxon>Bacteria</taxon>
        <taxon>Bacillati</taxon>
        <taxon>Actinomycetota</taxon>
        <taxon>Actinomycetes</taxon>
        <taxon>Kitasatosporales</taxon>
        <taxon>Streptomycetaceae</taxon>
        <taxon>Streptomyces</taxon>
    </lineage>
</organism>
<dbReference type="EMBL" id="CP095474">
    <property type="protein sequence ID" value="URN16234.1"/>
    <property type="molecule type" value="Genomic_DNA"/>
</dbReference>
<evidence type="ECO:0000313" key="3">
    <source>
        <dbReference type="Proteomes" id="UP001056383"/>
    </source>
</evidence>
<evidence type="ECO:0000313" key="2">
    <source>
        <dbReference type="EMBL" id="URN16234.1"/>
    </source>
</evidence>
<dbReference type="InterPro" id="IPR047763">
    <property type="entry name" value="PG_bind_dom_phiBT1-type"/>
</dbReference>
<dbReference type="Proteomes" id="UP001056383">
    <property type="component" value="Chromosome"/>
</dbReference>
<dbReference type="SUPFAM" id="SSF47090">
    <property type="entry name" value="PGBD-like"/>
    <property type="match status" value="2"/>
</dbReference>
<sequence>MTAPAFEEYEPAADCPCPACARRAPALHRAVRAGVRSGARRALVLFTAAGVALGGGTPAAVGAAHPTGPAGPAAGWTGRDTGEPGPGTPQGGATGLYGRPPAGPADGSAVTALPAITRAAIVERAERWVAQKVPYAMDRYWTDGYRQDCSGYVSMAWNLPTNEWTGSLHRYGTRIAWADLQPGDILLFHNSAAPAQGSHVTIFGGWTDHRRTHYFAYEQTKPHTLRRATPLAYWTNSDRYVAYRRLGVVAGDTLSTAFPGIGHFGPGAVNAHVARLGRMLAERGGARFYAEGPDPRWSEVDRRATRAFQRAQGWRGAEADGLPGPHTWRLLVTGRGKDIPPVAGQSPPPYPGREHFRPGRASEHVEALGRQLVRRGYGRHYDTGPARHWSEADRRNVQDFQRAQGWRGGAANGHPGPETWRRLFR</sequence>
<feature type="region of interest" description="Disordered" evidence="1">
    <location>
        <begin position="406"/>
        <end position="425"/>
    </location>
</feature>
<keyword evidence="3" id="KW-1185">Reference proteome</keyword>
<reference evidence="2" key="1">
    <citation type="submission" date="2022-04" db="EMBL/GenBank/DDBJ databases">
        <title>Systematic whole-genome sequencing reveals an unexpected diversity among actinomycetoma pathogens and provides insights into their antibacterial susceptibilities.</title>
        <authorList>
            <person name="Watson A.K."/>
            <person name="Kepplinger B."/>
            <person name="Bakhiet S.M."/>
            <person name="Mhmoud N.A."/>
            <person name="Chapman J."/>
            <person name="Allenby N."/>
            <person name="Mickiewicz K."/>
            <person name="Goodfellow M."/>
            <person name="Fahal A.H."/>
            <person name="Errington J."/>
        </authorList>
    </citation>
    <scope>NUCLEOTIDE SEQUENCE</scope>
    <source>
        <strain evidence="2">SD 504</strain>
    </source>
</reference>
<feature type="compositionally biased region" description="Gly residues" evidence="1">
    <location>
        <begin position="84"/>
        <end position="95"/>
    </location>
</feature>
<evidence type="ECO:0000256" key="1">
    <source>
        <dbReference type="SAM" id="MobiDB-lite"/>
    </source>
</evidence>
<dbReference type="SUPFAM" id="SSF54001">
    <property type="entry name" value="Cysteine proteinases"/>
    <property type="match status" value="1"/>
</dbReference>
<feature type="region of interest" description="Disordered" evidence="1">
    <location>
        <begin position="64"/>
        <end position="105"/>
    </location>
</feature>